<feature type="transmembrane region" description="Helical" evidence="1">
    <location>
        <begin position="149"/>
        <end position="171"/>
    </location>
</feature>
<evidence type="ECO:0000313" key="3">
    <source>
        <dbReference type="Proteomes" id="UP000003857"/>
    </source>
</evidence>
<keyword evidence="1" id="KW-0472">Membrane</keyword>
<sequence length="329" mass="39104">MKVWSLWQHFLDILWNGKCIGILGKKMKKRSIFKASFEESLNLQDDPISGEFSNKNLASAQEKEKYRGTTKSYVWLTVLTIVFIIGPNWLITTLTNYLYHHSEDSPLLPPVHNFLPNWLFIIFLLLWLLLILFGKRFSQQYILIYRGQFHMFVTFLIWLIVEMNLFLLTFLYSTIKATGAILFFVLFGLMCCIFVRSRRTSLLSLLYGKQEDEQDWLGRLFHRVAAFIFKYGFGIIVVLLIFRLIFPHAVGLMLDTLGVLLIWFVGDLLFVLLESFLIFPFMLQGYYKWKYPEEYREWEGKSIEEWYGKRYLKKHPELLQKKIGNQSYD</sequence>
<dbReference type="Proteomes" id="UP000003857">
    <property type="component" value="Unassembled WGS sequence"/>
</dbReference>
<evidence type="ECO:0000256" key="1">
    <source>
        <dbReference type="SAM" id="Phobius"/>
    </source>
</evidence>
<gene>
    <name evidence="2" type="ORF">HMPREF9390_0975</name>
</gene>
<feature type="transmembrane region" description="Helical" evidence="1">
    <location>
        <begin position="258"/>
        <end position="283"/>
    </location>
</feature>
<name>A0ABC9PE69_STRSA</name>
<dbReference type="AlphaFoldDB" id="A0ABC9PE69"/>
<evidence type="ECO:0008006" key="4">
    <source>
        <dbReference type="Google" id="ProtNLM"/>
    </source>
</evidence>
<keyword evidence="1" id="KW-1133">Transmembrane helix</keyword>
<evidence type="ECO:0000313" key="2">
    <source>
        <dbReference type="EMBL" id="EGC25186.1"/>
    </source>
</evidence>
<dbReference type="EMBL" id="AEWZ01000002">
    <property type="protein sequence ID" value="EGC25186.1"/>
    <property type="molecule type" value="Genomic_DNA"/>
</dbReference>
<feature type="transmembrane region" description="Helical" evidence="1">
    <location>
        <begin position="118"/>
        <end position="137"/>
    </location>
</feature>
<keyword evidence="1" id="KW-0812">Transmembrane</keyword>
<feature type="transmembrane region" description="Helical" evidence="1">
    <location>
        <begin position="177"/>
        <end position="195"/>
    </location>
</feature>
<organism evidence="2 3">
    <name type="scientific">Streptococcus sanguinis SK405</name>
    <dbReference type="NCBI Taxonomy" id="888817"/>
    <lineage>
        <taxon>Bacteria</taxon>
        <taxon>Bacillati</taxon>
        <taxon>Bacillota</taxon>
        <taxon>Bacilli</taxon>
        <taxon>Lactobacillales</taxon>
        <taxon>Streptococcaceae</taxon>
        <taxon>Streptococcus</taxon>
    </lineage>
</organism>
<proteinExistence type="predicted"/>
<protein>
    <recommendedName>
        <fullName evidence="4">Brp/Blh family beta-carotene 15,15'-monooxygenase</fullName>
    </recommendedName>
</protein>
<accession>A0ABC9PE69</accession>
<comment type="caution">
    <text evidence="2">The sequence shown here is derived from an EMBL/GenBank/DDBJ whole genome shotgun (WGS) entry which is preliminary data.</text>
</comment>
<reference evidence="2 3" key="1">
    <citation type="submission" date="2011-01" db="EMBL/GenBank/DDBJ databases">
        <authorList>
            <person name="Muzny D."/>
            <person name="Qin X."/>
            <person name="Buhay C."/>
            <person name="Dugan-Rocha S."/>
            <person name="Ding Y."/>
            <person name="Chen G."/>
            <person name="Hawes A."/>
            <person name="Holder M."/>
            <person name="Jhangiani S."/>
            <person name="Johnson A."/>
            <person name="Khan Z."/>
            <person name="Li Z."/>
            <person name="Liu W."/>
            <person name="Liu X."/>
            <person name="Perez L."/>
            <person name="Shen H."/>
            <person name="Wang Q."/>
            <person name="Watt J."/>
            <person name="Xi L."/>
            <person name="Xin Y."/>
            <person name="Zhou J."/>
            <person name="Deng J."/>
            <person name="Jiang H."/>
            <person name="Liu Y."/>
            <person name="Qu J."/>
            <person name="Song X.-Z."/>
            <person name="Zhang L."/>
            <person name="Villasana D."/>
            <person name="Johnson A."/>
            <person name="Liu J."/>
            <person name="Liyanage D."/>
            <person name="Lorensuhewa L."/>
            <person name="Robinson T."/>
            <person name="Song A."/>
            <person name="Song B.-B."/>
            <person name="Dinh H."/>
            <person name="Thornton R."/>
            <person name="Coyle M."/>
            <person name="Francisco L."/>
            <person name="Jackson L."/>
            <person name="Javaid M."/>
            <person name="Korchina V."/>
            <person name="Kovar C."/>
            <person name="Mata R."/>
            <person name="Mathew T."/>
            <person name="Ngo R."/>
            <person name="Nguyen L."/>
            <person name="Nguyen N."/>
            <person name="Okwuonu G."/>
            <person name="Ongeri F."/>
            <person name="Pham C."/>
            <person name="Simmons D."/>
            <person name="Wilczek-Boney K."/>
            <person name="Hale W."/>
            <person name="Jakkamsetti A."/>
            <person name="Pham P."/>
            <person name="Ruth R."/>
            <person name="San Lucas F."/>
            <person name="Warren J."/>
            <person name="Zhang J."/>
            <person name="Zhao Z."/>
            <person name="Zhou C."/>
            <person name="Zhu D."/>
            <person name="Lee S."/>
            <person name="Bess C."/>
            <person name="Blankenburg K."/>
            <person name="Forbes L."/>
            <person name="Fu Q."/>
            <person name="Gubbala S."/>
            <person name="Hirani K."/>
            <person name="Jayaseelan J.C."/>
            <person name="Lara F."/>
            <person name="Munidasa M."/>
            <person name="Palculict T."/>
            <person name="Patil S."/>
            <person name="Pu L.-L."/>
            <person name="Saada N."/>
            <person name="Tang L."/>
            <person name="Weissenberger G."/>
            <person name="Zhu Y."/>
            <person name="Hemphill L."/>
            <person name="Shang Y."/>
            <person name="Youmans B."/>
            <person name="Ayvaz T."/>
            <person name="Ross M."/>
            <person name="Santibanez J."/>
            <person name="Aqrawi P."/>
            <person name="Gross S."/>
            <person name="Joshi V."/>
            <person name="Fowler G."/>
            <person name="Nazareth L."/>
            <person name="Reid J."/>
            <person name="Worley K."/>
            <person name="Petrosino J."/>
            <person name="Highlander S."/>
            <person name="Gibbs R."/>
        </authorList>
    </citation>
    <scope>NUCLEOTIDE SEQUENCE [LARGE SCALE GENOMIC DNA]</scope>
    <source>
        <strain evidence="2 3">SK405</strain>
    </source>
</reference>
<feature type="transmembrane region" description="Helical" evidence="1">
    <location>
        <begin position="73"/>
        <end position="98"/>
    </location>
</feature>
<feature type="transmembrane region" description="Helical" evidence="1">
    <location>
        <begin position="224"/>
        <end position="246"/>
    </location>
</feature>